<dbReference type="Proteomes" id="UP000199690">
    <property type="component" value="Unassembled WGS sequence"/>
</dbReference>
<evidence type="ECO:0000313" key="1">
    <source>
        <dbReference type="EMBL" id="SFE18660.1"/>
    </source>
</evidence>
<accession>A0ABY1E1W0</accession>
<keyword evidence="2" id="KW-1185">Reference proteome</keyword>
<organism evidence="1 2">
    <name type="scientific">Saccharopolyspora kobensis</name>
    <dbReference type="NCBI Taxonomy" id="146035"/>
    <lineage>
        <taxon>Bacteria</taxon>
        <taxon>Bacillati</taxon>
        <taxon>Actinomycetota</taxon>
        <taxon>Actinomycetes</taxon>
        <taxon>Pseudonocardiales</taxon>
        <taxon>Pseudonocardiaceae</taxon>
        <taxon>Saccharopolyspora</taxon>
    </lineage>
</organism>
<sequence>MSDQFDDSGRDHLARCGDEERCSLRPRTVHGGATA</sequence>
<gene>
    <name evidence="1" type="ORF">SAMN05216506_109186</name>
</gene>
<comment type="caution">
    <text evidence="1">The sequence shown here is derived from an EMBL/GenBank/DDBJ whole genome shotgun (WGS) entry which is preliminary data.</text>
</comment>
<evidence type="ECO:0000313" key="2">
    <source>
        <dbReference type="Proteomes" id="UP000199690"/>
    </source>
</evidence>
<proteinExistence type="predicted"/>
<dbReference type="EMBL" id="FOME01000009">
    <property type="protein sequence ID" value="SFE18660.1"/>
    <property type="molecule type" value="Genomic_DNA"/>
</dbReference>
<reference evidence="1 2" key="1">
    <citation type="submission" date="2016-10" db="EMBL/GenBank/DDBJ databases">
        <authorList>
            <person name="Varghese N."/>
            <person name="Submissions S."/>
        </authorList>
    </citation>
    <scope>NUCLEOTIDE SEQUENCE [LARGE SCALE GENOMIC DNA]</scope>
    <source>
        <strain evidence="1 2">CGMCC 4.3529</strain>
    </source>
</reference>
<protein>
    <submittedName>
        <fullName evidence="1">Uncharacterized protein</fullName>
    </submittedName>
</protein>
<name>A0ABY1E1W0_9PSEU</name>